<dbReference type="Proteomes" id="UP000580250">
    <property type="component" value="Unassembled WGS sequence"/>
</dbReference>
<proteinExistence type="predicted"/>
<name>A0A6V7W5K0_MELEN</name>
<organism evidence="1 2">
    <name type="scientific">Meloidogyne enterolobii</name>
    <name type="common">Root-knot nematode worm</name>
    <name type="synonym">Meloidogyne mayaguensis</name>
    <dbReference type="NCBI Taxonomy" id="390850"/>
    <lineage>
        <taxon>Eukaryota</taxon>
        <taxon>Metazoa</taxon>
        <taxon>Ecdysozoa</taxon>
        <taxon>Nematoda</taxon>
        <taxon>Chromadorea</taxon>
        <taxon>Rhabditida</taxon>
        <taxon>Tylenchina</taxon>
        <taxon>Tylenchomorpha</taxon>
        <taxon>Tylenchoidea</taxon>
        <taxon>Meloidogynidae</taxon>
        <taxon>Meloidogyninae</taxon>
        <taxon>Meloidogyne</taxon>
    </lineage>
</organism>
<dbReference type="EMBL" id="CAJEWN010000428">
    <property type="protein sequence ID" value="CAD2182330.1"/>
    <property type="molecule type" value="Genomic_DNA"/>
</dbReference>
<accession>A0A6V7W5K0</accession>
<protein>
    <submittedName>
        <fullName evidence="1">Uncharacterized protein</fullName>
    </submittedName>
</protein>
<evidence type="ECO:0000313" key="2">
    <source>
        <dbReference type="Proteomes" id="UP000580250"/>
    </source>
</evidence>
<reference evidence="1 2" key="1">
    <citation type="submission" date="2020-08" db="EMBL/GenBank/DDBJ databases">
        <authorList>
            <person name="Koutsovoulos G."/>
            <person name="Danchin GJ E."/>
        </authorList>
    </citation>
    <scope>NUCLEOTIDE SEQUENCE [LARGE SCALE GENOMIC DNA]</scope>
</reference>
<gene>
    <name evidence="1" type="ORF">MENT_LOCUS34536</name>
</gene>
<evidence type="ECO:0000313" key="1">
    <source>
        <dbReference type="EMBL" id="CAD2182330.1"/>
    </source>
</evidence>
<dbReference type="AlphaFoldDB" id="A0A6V7W5K0"/>
<sequence>MDLLPFGEFCLCFLKLKIIYPCTYIHRPTFIKAIFNLKNISLICHFTRTKKGLLLGLDY</sequence>
<comment type="caution">
    <text evidence="1">The sequence shown here is derived from an EMBL/GenBank/DDBJ whole genome shotgun (WGS) entry which is preliminary data.</text>
</comment>